<protein>
    <submittedName>
        <fullName evidence="1">Uncharacterized protein</fullName>
    </submittedName>
</protein>
<evidence type="ECO:0000313" key="2">
    <source>
        <dbReference type="Proteomes" id="UP000292447"/>
    </source>
</evidence>
<organism evidence="1 2">
    <name type="scientific">Metschnikowia aff. pulcherrima</name>
    <dbReference type="NCBI Taxonomy" id="2163413"/>
    <lineage>
        <taxon>Eukaryota</taxon>
        <taxon>Fungi</taxon>
        <taxon>Dikarya</taxon>
        <taxon>Ascomycota</taxon>
        <taxon>Saccharomycotina</taxon>
        <taxon>Pichiomycetes</taxon>
        <taxon>Metschnikowiaceae</taxon>
        <taxon>Metschnikowia</taxon>
    </lineage>
</organism>
<gene>
    <name evidence="1" type="ORF">METSCH_C01500</name>
</gene>
<evidence type="ECO:0000313" key="1">
    <source>
        <dbReference type="EMBL" id="QBM88185.1"/>
    </source>
</evidence>
<reference evidence="2" key="1">
    <citation type="submission" date="2019-03" db="EMBL/GenBank/DDBJ databases">
        <title>Snf2 controls pulcherriminic acid biosynthesis and connects pigmentation and antifungal activity of the yeast Metschnikowia pulcherrima.</title>
        <authorList>
            <person name="Gore-Lloyd D."/>
            <person name="Sumann I."/>
            <person name="Brachmann A.O."/>
            <person name="Schneeberger K."/>
            <person name="Ortiz-Merino R.A."/>
            <person name="Moreno-Beltran M."/>
            <person name="Schlaefli M."/>
            <person name="Kirner P."/>
            <person name="Santos Kron A."/>
            <person name="Wolfe K.H."/>
            <person name="Piel J."/>
            <person name="Ahrens C.H."/>
            <person name="Henk D."/>
            <person name="Freimoser F.M."/>
        </authorList>
    </citation>
    <scope>NUCLEOTIDE SEQUENCE [LARGE SCALE GENOMIC DNA]</scope>
    <source>
        <strain evidence="2">APC 1.2</strain>
    </source>
</reference>
<accession>A0A4P6XNI2</accession>
<dbReference type="EMBL" id="CP034458">
    <property type="protein sequence ID" value="QBM88185.1"/>
    <property type="molecule type" value="Genomic_DNA"/>
</dbReference>
<name>A0A4P6XNI2_9ASCO</name>
<proteinExistence type="predicted"/>
<dbReference type="Proteomes" id="UP000292447">
    <property type="component" value="Chromosome III"/>
</dbReference>
<dbReference type="AlphaFoldDB" id="A0A4P6XNI2"/>
<keyword evidence="2" id="KW-1185">Reference proteome</keyword>
<sequence length="512" mass="59468">MYLIRKMTFSNIGRGSFRAFSLSISAHKNNNKIQLKNLGSILLKGKVGQQDSESKADKHVEVVPQPKNAQTYLQDFVDVHSEDLENSSFIIGYMSKDDIKLQECLDSGRQFGGSGSGLVLRRTTAIESLPEEIDVLKTPWEEIERVYGVLKELDNDQRIHFKYKKRLSIDTKSLLAVRNKKLTDMCKFARRDQKRQLLPVELAFESIFQYNVVGFDRSFGGVPLQTGKHAFTDSKKGPQFPVEFLEDSRPFDTKIPIHKKEVNFMEDDALEETLMPHDLKPNSPEEILRMEGKPIMVDNIDDYNTLPHLLKELEAKIEDEILKLQRLLSSEITRSTMSLFQTLKELKRNEFVLVSRSSLATKYTGPTFKYALKFFDLVPFYGTLLLTRKHRKSLAKHLYKVIMLNISEQVDSLTRIKYKLPADRRAFLERTYSQVQHVIHKQLMPIFMQQRLDIPAHVNAVTYKQMEHTSFLRLYWLKKPNRGGAKKPSTLERRKALYLEIDRAPQPVERWQ</sequence>
<dbReference type="STRING" id="2163413.A0A4P6XNI2"/>